<name>A0A543KK20_9MICO</name>
<dbReference type="InterPro" id="IPR023393">
    <property type="entry name" value="START-like_dom_sf"/>
</dbReference>
<reference evidence="1 2" key="1">
    <citation type="submission" date="2019-06" db="EMBL/GenBank/DDBJ databases">
        <title>Sequencing the genomes of 1000 actinobacteria strains.</title>
        <authorList>
            <person name="Klenk H.-P."/>
        </authorList>
    </citation>
    <scope>NUCLEOTIDE SEQUENCE [LARGE SCALE GENOMIC DNA]</scope>
    <source>
        <strain evidence="1 2">DSM 12362</strain>
    </source>
</reference>
<evidence type="ECO:0000313" key="1">
    <source>
        <dbReference type="EMBL" id="TQM95430.1"/>
    </source>
</evidence>
<dbReference type="OrthoDB" id="191189at2"/>
<keyword evidence="2" id="KW-1185">Reference proteome</keyword>
<dbReference type="InterPro" id="IPR019587">
    <property type="entry name" value="Polyketide_cyclase/dehydratase"/>
</dbReference>
<dbReference type="SUPFAM" id="SSF55961">
    <property type="entry name" value="Bet v1-like"/>
    <property type="match status" value="1"/>
</dbReference>
<dbReference type="Proteomes" id="UP000315133">
    <property type="component" value="Unassembled WGS sequence"/>
</dbReference>
<dbReference type="EMBL" id="VFPU01000001">
    <property type="protein sequence ID" value="TQM95430.1"/>
    <property type="molecule type" value="Genomic_DNA"/>
</dbReference>
<proteinExistence type="predicted"/>
<dbReference type="CDD" id="cd08862">
    <property type="entry name" value="SRPBCC_Smu440-like"/>
    <property type="match status" value="1"/>
</dbReference>
<evidence type="ECO:0000313" key="2">
    <source>
        <dbReference type="Proteomes" id="UP000315133"/>
    </source>
</evidence>
<organism evidence="1 2">
    <name type="scientific">Ornithinimicrobium humiphilum</name>
    <dbReference type="NCBI Taxonomy" id="125288"/>
    <lineage>
        <taxon>Bacteria</taxon>
        <taxon>Bacillati</taxon>
        <taxon>Actinomycetota</taxon>
        <taxon>Actinomycetes</taxon>
        <taxon>Micrococcales</taxon>
        <taxon>Ornithinimicrobiaceae</taxon>
        <taxon>Ornithinimicrobium</taxon>
    </lineage>
</organism>
<dbReference type="RefSeq" id="WP_141817190.1">
    <property type="nucleotide sequence ID" value="NZ_BAAAIL010000003.1"/>
</dbReference>
<accession>A0A543KK20</accession>
<sequence length="141" mass="15439">MEQSISVEIAAPSERVWDVLSDVESWLAWTPTVTSVERLEEGPLQVGSRARVSQPRIPTTEYAVTELEPGRSFTWVATGPGVHTTARHDLEPLADGGTRVRLSVAQEGWLGSLMGRFYRGLTDRYLANEAQGLKARCEGAG</sequence>
<protein>
    <submittedName>
        <fullName evidence="1">Carbon monoxide dehydrogenase subunit G</fullName>
    </submittedName>
</protein>
<dbReference type="AlphaFoldDB" id="A0A543KK20"/>
<gene>
    <name evidence="1" type="ORF">FB476_0273</name>
</gene>
<comment type="caution">
    <text evidence="1">The sequence shown here is derived from an EMBL/GenBank/DDBJ whole genome shotgun (WGS) entry which is preliminary data.</text>
</comment>
<dbReference type="Gene3D" id="3.30.530.20">
    <property type="match status" value="1"/>
</dbReference>
<dbReference type="Pfam" id="PF10604">
    <property type="entry name" value="Polyketide_cyc2"/>
    <property type="match status" value="1"/>
</dbReference>